<name>A0AAX2MES1_CHRVL</name>
<dbReference type="RefSeq" id="WP_076228381.1">
    <property type="nucleotide sequence ID" value="NZ_MQZX01000230.1"/>
</dbReference>
<dbReference type="InterPro" id="IPR008727">
    <property type="entry name" value="PAAR_motif"/>
</dbReference>
<evidence type="ECO:0000313" key="1">
    <source>
        <dbReference type="EMBL" id="SUX34793.1"/>
    </source>
</evidence>
<comment type="caution">
    <text evidence="1">The sequence shown here is derived from an EMBL/GenBank/DDBJ whole genome shotgun (WGS) entry which is preliminary data.</text>
</comment>
<dbReference type="Proteomes" id="UP000254029">
    <property type="component" value="Unassembled WGS sequence"/>
</dbReference>
<dbReference type="CDD" id="cd14744">
    <property type="entry name" value="PAAR_CT_2"/>
    <property type="match status" value="1"/>
</dbReference>
<sequence>MKPVIRLGDPTSHGGKVVSASSTTTMFGKQVALVGDSVTCPKQGHTNCVIVEGDPTWTVDGKGVALDGHAVSCGAKLISTLGAVMRGYESSASQITLPAMPLFPVPGETDANFGRRFLIADTETGQPMPNRAYTVTHADGRIEKGTTDGDGYTSPIEAAKAGSISIHVGFAAPAQEFDQEKLA</sequence>
<organism evidence="1 2">
    <name type="scientific">Chromobacterium violaceum</name>
    <dbReference type="NCBI Taxonomy" id="536"/>
    <lineage>
        <taxon>Bacteria</taxon>
        <taxon>Pseudomonadati</taxon>
        <taxon>Pseudomonadota</taxon>
        <taxon>Betaproteobacteria</taxon>
        <taxon>Neisseriales</taxon>
        <taxon>Chromobacteriaceae</taxon>
        <taxon>Chromobacterium</taxon>
    </lineage>
</organism>
<dbReference type="Gene3D" id="2.60.200.60">
    <property type="match status" value="1"/>
</dbReference>
<reference evidence="1 2" key="1">
    <citation type="submission" date="2018-06" db="EMBL/GenBank/DDBJ databases">
        <authorList>
            <consortium name="Pathogen Informatics"/>
            <person name="Doyle S."/>
        </authorList>
    </citation>
    <scope>NUCLEOTIDE SEQUENCE [LARGE SCALE GENOMIC DNA]</scope>
    <source>
        <strain evidence="1 2">NCTC8684</strain>
    </source>
</reference>
<dbReference type="Pfam" id="PF05488">
    <property type="entry name" value="PAAR_motif"/>
    <property type="match status" value="1"/>
</dbReference>
<dbReference type="EMBL" id="UIGR01000001">
    <property type="protein sequence ID" value="SUX34793.1"/>
    <property type="molecule type" value="Genomic_DNA"/>
</dbReference>
<protein>
    <submittedName>
        <fullName evidence="1">Uncharacterized conserved protein</fullName>
    </submittedName>
</protein>
<accession>A0AAX2MES1</accession>
<dbReference type="AlphaFoldDB" id="A0AAX2MES1"/>
<gene>
    <name evidence="1" type="ORF">NCTC8684_03653</name>
</gene>
<proteinExistence type="predicted"/>
<evidence type="ECO:0000313" key="2">
    <source>
        <dbReference type="Proteomes" id="UP000254029"/>
    </source>
</evidence>